<keyword evidence="3" id="KW-0449">Lipoprotein</keyword>
<dbReference type="Pfam" id="PF00595">
    <property type="entry name" value="PDZ"/>
    <property type="match status" value="1"/>
</dbReference>
<dbReference type="Gene3D" id="2.30.42.10">
    <property type="match status" value="1"/>
</dbReference>
<organism evidence="3 4">
    <name type="scientific">Planctomicrobium piriforme</name>
    <dbReference type="NCBI Taxonomy" id="1576369"/>
    <lineage>
        <taxon>Bacteria</taxon>
        <taxon>Pseudomonadati</taxon>
        <taxon>Planctomycetota</taxon>
        <taxon>Planctomycetia</taxon>
        <taxon>Planctomycetales</taxon>
        <taxon>Planctomycetaceae</taxon>
        <taxon>Planctomicrobium</taxon>
    </lineage>
</organism>
<feature type="chain" id="PRO_5011435762" evidence="1">
    <location>
        <begin position="26"/>
        <end position="467"/>
    </location>
</feature>
<dbReference type="STRING" id="1576369.SAMN05421753_10382"/>
<evidence type="ECO:0000259" key="2">
    <source>
        <dbReference type="PROSITE" id="PS50106"/>
    </source>
</evidence>
<sequence length="467" mass="50874">MKRISLAATMLASCLTSGLPSTAWAVNPNTNQSTPTNQLNTQPYGTTTLPGQGYYNFGTGTGLGSGLGTGLGTGGGLGTDPFFNPNLYTTPSYPISTDPALRTVPNPNPGAYPAQSGRDRITSPVGPNFVPPGQTPTTPIPGQQRKWRLGVYSKDLDTGVKIHDVVNGGAAQRAGLEVNDQIIAVNGFQVGYVNGQLFDCGSEFDRVADQNGWVTLLVQNNRDTKLINVPVQLDSRLSTLNGSVALQNRQTLPSNAVVNIELKEIIGNNGAPVTFASRKVDNLNQYPIPFAIDFDPAQISPNGRYVVYASVLVNGRETHRTPQPVRVLDQPGQLRPVAMQLEQVDLNTNPYPSGQNTTDQSAQIAQIVKWFNDYLGRNPSDRELVTWLEALRQGQPIAQVQLSLLANEQFFNRCDADKRVYISRMHELLIGRQPTNEEMSYWVARYDAQGGIRRDLAKEFQGALGIH</sequence>
<dbReference type="PROSITE" id="PS50106">
    <property type="entry name" value="PDZ"/>
    <property type="match status" value="1"/>
</dbReference>
<dbReference type="InterPro" id="IPR036034">
    <property type="entry name" value="PDZ_sf"/>
</dbReference>
<name>A0A1I3D4I4_9PLAN</name>
<dbReference type="CDD" id="cd00136">
    <property type="entry name" value="PDZ_canonical"/>
    <property type="match status" value="1"/>
</dbReference>
<feature type="domain" description="PDZ" evidence="2">
    <location>
        <begin position="137"/>
        <end position="187"/>
    </location>
</feature>
<dbReference type="RefSeq" id="WP_092048109.1">
    <property type="nucleotide sequence ID" value="NZ_FOQD01000003.1"/>
</dbReference>
<accession>A0A1I3D4I4</accession>
<dbReference type="Pfam" id="PF09619">
    <property type="entry name" value="YscW"/>
    <property type="match status" value="1"/>
</dbReference>
<dbReference type="InterPro" id="IPR039366">
    <property type="entry name" value="Pilotin"/>
</dbReference>
<feature type="signal peptide" evidence="1">
    <location>
        <begin position="1"/>
        <end position="25"/>
    </location>
</feature>
<proteinExistence type="predicted"/>
<dbReference type="PANTHER" id="PTHR38013:SF1">
    <property type="entry name" value="GLYCOPROTEIN_POLYSACCHARIDE METABOLISM"/>
    <property type="match status" value="1"/>
</dbReference>
<keyword evidence="1" id="KW-0732">Signal</keyword>
<gene>
    <name evidence="3" type="ORF">SAMN05421753_10382</name>
</gene>
<evidence type="ECO:0000256" key="1">
    <source>
        <dbReference type="SAM" id="SignalP"/>
    </source>
</evidence>
<protein>
    <submittedName>
        <fullName evidence="3">Uncharacterized lipoprotein YbaY</fullName>
    </submittedName>
</protein>
<dbReference type="SUPFAM" id="SSF50156">
    <property type="entry name" value="PDZ domain-like"/>
    <property type="match status" value="1"/>
</dbReference>
<dbReference type="InterPro" id="IPR001478">
    <property type="entry name" value="PDZ"/>
</dbReference>
<dbReference type="AlphaFoldDB" id="A0A1I3D4I4"/>
<dbReference type="OrthoDB" id="265657at2"/>
<dbReference type="EMBL" id="FOQD01000003">
    <property type="protein sequence ID" value="SFH81439.1"/>
    <property type="molecule type" value="Genomic_DNA"/>
</dbReference>
<dbReference type="SMART" id="SM00228">
    <property type="entry name" value="PDZ"/>
    <property type="match status" value="1"/>
</dbReference>
<dbReference type="Proteomes" id="UP000199518">
    <property type="component" value="Unassembled WGS sequence"/>
</dbReference>
<dbReference type="PANTHER" id="PTHR38013">
    <property type="entry name" value="GLYCOPROTEIN/POLYSACCHARIDE METABOLISM"/>
    <property type="match status" value="1"/>
</dbReference>
<reference evidence="4" key="1">
    <citation type="submission" date="2016-10" db="EMBL/GenBank/DDBJ databases">
        <authorList>
            <person name="Varghese N."/>
            <person name="Submissions S."/>
        </authorList>
    </citation>
    <scope>NUCLEOTIDE SEQUENCE [LARGE SCALE GENOMIC DNA]</scope>
    <source>
        <strain evidence="4">DSM 26348</strain>
    </source>
</reference>
<keyword evidence="4" id="KW-1185">Reference proteome</keyword>
<evidence type="ECO:0000313" key="4">
    <source>
        <dbReference type="Proteomes" id="UP000199518"/>
    </source>
</evidence>
<dbReference type="InterPro" id="IPR053196">
    <property type="entry name" value="Lipoprotein_YbaY-like"/>
</dbReference>
<evidence type="ECO:0000313" key="3">
    <source>
        <dbReference type="EMBL" id="SFH81439.1"/>
    </source>
</evidence>